<name>A0ABW4SGP7_9BACL</name>
<organism evidence="8 9">
    <name type="scientific">Sporosarcina siberiensis</name>
    <dbReference type="NCBI Taxonomy" id="1365606"/>
    <lineage>
        <taxon>Bacteria</taxon>
        <taxon>Bacillati</taxon>
        <taxon>Bacillota</taxon>
        <taxon>Bacilli</taxon>
        <taxon>Bacillales</taxon>
        <taxon>Caryophanaceae</taxon>
        <taxon>Sporosarcina</taxon>
    </lineage>
</organism>
<feature type="domain" description="RDD" evidence="7">
    <location>
        <begin position="74"/>
        <end position="157"/>
    </location>
</feature>
<feature type="transmembrane region" description="Helical" evidence="6">
    <location>
        <begin position="127"/>
        <end position="145"/>
    </location>
</feature>
<sequence>MIGKRITAHILNRVIIFFPSMILLGGVTLLIFPSYFIFGNDESGWLIFWLLKYMICLPTVFIDLVSRPFEFLKVIEIILPALISLIIIEIISITLIKRDLGMKVMGLKIVSIKEKPLSLIQIIVRTVIKYFSLSFFPFVLVYLFLNKDKITLHDKISYTKVVKIQK</sequence>
<dbReference type="PANTHER" id="PTHR36115:SF6">
    <property type="entry name" value="PROLINE-RICH ANTIGEN HOMOLOG"/>
    <property type="match status" value="1"/>
</dbReference>
<dbReference type="InterPro" id="IPR010432">
    <property type="entry name" value="RDD"/>
</dbReference>
<evidence type="ECO:0000313" key="9">
    <source>
        <dbReference type="Proteomes" id="UP001597218"/>
    </source>
</evidence>
<keyword evidence="9" id="KW-1185">Reference proteome</keyword>
<keyword evidence="5 6" id="KW-0472">Membrane</keyword>
<proteinExistence type="predicted"/>
<evidence type="ECO:0000256" key="5">
    <source>
        <dbReference type="ARBA" id="ARBA00023136"/>
    </source>
</evidence>
<keyword evidence="4 6" id="KW-1133">Transmembrane helix</keyword>
<evidence type="ECO:0000256" key="6">
    <source>
        <dbReference type="SAM" id="Phobius"/>
    </source>
</evidence>
<comment type="subcellular location">
    <subcellularLocation>
        <location evidence="1">Cell membrane</location>
        <topology evidence="1">Multi-pass membrane protein</topology>
    </subcellularLocation>
</comment>
<protein>
    <submittedName>
        <fullName evidence="8">RDD family protein</fullName>
    </submittedName>
</protein>
<evidence type="ECO:0000259" key="7">
    <source>
        <dbReference type="Pfam" id="PF06271"/>
    </source>
</evidence>
<feature type="transmembrane region" description="Helical" evidence="6">
    <location>
        <begin position="44"/>
        <end position="65"/>
    </location>
</feature>
<reference evidence="9" key="1">
    <citation type="journal article" date="2019" name="Int. J. Syst. Evol. Microbiol.">
        <title>The Global Catalogue of Microorganisms (GCM) 10K type strain sequencing project: providing services to taxonomists for standard genome sequencing and annotation.</title>
        <authorList>
            <consortium name="The Broad Institute Genomics Platform"/>
            <consortium name="The Broad Institute Genome Sequencing Center for Infectious Disease"/>
            <person name="Wu L."/>
            <person name="Ma J."/>
        </authorList>
    </citation>
    <scope>NUCLEOTIDE SEQUENCE [LARGE SCALE GENOMIC DNA]</scope>
    <source>
        <strain evidence="9">CGMCC 4.7177</strain>
    </source>
</reference>
<keyword evidence="2" id="KW-1003">Cell membrane</keyword>
<dbReference type="PANTHER" id="PTHR36115">
    <property type="entry name" value="PROLINE-RICH ANTIGEN HOMOLOG-RELATED"/>
    <property type="match status" value="1"/>
</dbReference>
<evidence type="ECO:0000256" key="2">
    <source>
        <dbReference type="ARBA" id="ARBA00022475"/>
    </source>
</evidence>
<dbReference type="RefSeq" id="WP_381536509.1">
    <property type="nucleotide sequence ID" value="NZ_JBHUGI010000015.1"/>
</dbReference>
<feature type="transmembrane region" description="Helical" evidence="6">
    <location>
        <begin position="77"/>
        <end position="96"/>
    </location>
</feature>
<gene>
    <name evidence="8" type="ORF">ACFSFY_06765</name>
</gene>
<evidence type="ECO:0000256" key="3">
    <source>
        <dbReference type="ARBA" id="ARBA00022692"/>
    </source>
</evidence>
<feature type="transmembrane region" description="Helical" evidence="6">
    <location>
        <begin position="14"/>
        <end position="38"/>
    </location>
</feature>
<evidence type="ECO:0000256" key="1">
    <source>
        <dbReference type="ARBA" id="ARBA00004651"/>
    </source>
</evidence>
<accession>A0ABW4SGP7</accession>
<evidence type="ECO:0000256" key="4">
    <source>
        <dbReference type="ARBA" id="ARBA00022989"/>
    </source>
</evidence>
<dbReference type="Proteomes" id="UP001597218">
    <property type="component" value="Unassembled WGS sequence"/>
</dbReference>
<comment type="caution">
    <text evidence="8">The sequence shown here is derived from an EMBL/GenBank/DDBJ whole genome shotgun (WGS) entry which is preliminary data.</text>
</comment>
<dbReference type="EMBL" id="JBHUGI010000015">
    <property type="protein sequence ID" value="MFD1927762.1"/>
    <property type="molecule type" value="Genomic_DNA"/>
</dbReference>
<dbReference type="Pfam" id="PF06271">
    <property type="entry name" value="RDD"/>
    <property type="match status" value="1"/>
</dbReference>
<evidence type="ECO:0000313" key="8">
    <source>
        <dbReference type="EMBL" id="MFD1927762.1"/>
    </source>
</evidence>
<dbReference type="InterPro" id="IPR051791">
    <property type="entry name" value="Pra-immunoreactive"/>
</dbReference>
<keyword evidence="3 6" id="KW-0812">Transmembrane</keyword>